<gene>
    <name evidence="6" type="ORF">SAMN05421846_103264</name>
</gene>
<feature type="active site" description="Proton acceptor" evidence="3">
    <location>
        <position position="189"/>
    </location>
</feature>
<dbReference type="OrthoDB" id="9804264at2"/>
<dbReference type="GO" id="GO:0000271">
    <property type="term" value="P:polysaccharide biosynthetic process"/>
    <property type="evidence" value="ECO:0007669"/>
    <property type="project" value="TreeGrafter"/>
</dbReference>
<evidence type="ECO:0000256" key="2">
    <source>
        <dbReference type="ARBA" id="ARBA00037999"/>
    </source>
</evidence>
<keyword evidence="1 4" id="KW-0663">Pyridoxal phosphate</keyword>
<dbReference type="RefSeq" id="WP_089856373.1">
    <property type="nucleotide sequence ID" value="NZ_FNDW01000003.1"/>
</dbReference>
<dbReference type="Proteomes" id="UP000198869">
    <property type="component" value="Unassembled WGS sequence"/>
</dbReference>
<dbReference type="InterPro" id="IPR000653">
    <property type="entry name" value="DegT/StrS_aminotransferase"/>
</dbReference>
<keyword evidence="7" id="KW-1185">Reference proteome</keyword>
<evidence type="ECO:0000313" key="6">
    <source>
        <dbReference type="EMBL" id="SDI01952.1"/>
    </source>
</evidence>
<dbReference type="CDD" id="cd00616">
    <property type="entry name" value="AHBA_syn"/>
    <property type="match status" value="1"/>
</dbReference>
<dbReference type="GO" id="GO:0030170">
    <property type="term" value="F:pyridoxal phosphate binding"/>
    <property type="evidence" value="ECO:0007669"/>
    <property type="project" value="TreeGrafter"/>
</dbReference>
<evidence type="ECO:0000256" key="3">
    <source>
        <dbReference type="PIRSR" id="PIRSR000390-1"/>
    </source>
</evidence>
<organism evidence="6 7">
    <name type="scientific">Chryseobacterium taeanense</name>
    <dbReference type="NCBI Taxonomy" id="311334"/>
    <lineage>
        <taxon>Bacteria</taxon>
        <taxon>Pseudomonadati</taxon>
        <taxon>Bacteroidota</taxon>
        <taxon>Flavobacteriia</taxon>
        <taxon>Flavobacteriales</taxon>
        <taxon>Weeksellaceae</taxon>
        <taxon>Chryseobacterium group</taxon>
        <taxon>Chryseobacterium</taxon>
    </lineage>
</organism>
<evidence type="ECO:0000313" key="7">
    <source>
        <dbReference type="Proteomes" id="UP000198869"/>
    </source>
</evidence>
<comment type="similarity">
    <text evidence="2 5">Belongs to the DegT/DnrJ/EryC1 family.</text>
</comment>
<dbReference type="GO" id="GO:0008483">
    <property type="term" value="F:transaminase activity"/>
    <property type="evidence" value="ECO:0007669"/>
    <property type="project" value="TreeGrafter"/>
</dbReference>
<dbReference type="InterPro" id="IPR015422">
    <property type="entry name" value="PyrdxlP-dep_Trfase_small"/>
</dbReference>
<dbReference type="SUPFAM" id="SSF53383">
    <property type="entry name" value="PLP-dependent transferases"/>
    <property type="match status" value="1"/>
</dbReference>
<name>A0A1G8H5M9_9FLAO</name>
<dbReference type="PANTHER" id="PTHR30244:SF36">
    <property type="entry name" value="3-OXO-GLUCOSE-6-PHOSPHATE:GLUTAMATE AMINOTRANSFERASE"/>
    <property type="match status" value="1"/>
</dbReference>
<dbReference type="Gene3D" id="3.40.640.10">
    <property type="entry name" value="Type I PLP-dependent aspartate aminotransferase-like (Major domain)"/>
    <property type="match status" value="1"/>
</dbReference>
<dbReference type="InterPro" id="IPR015424">
    <property type="entry name" value="PyrdxlP-dep_Trfase"/>
</dbReference>
<evidence type="ECO:0000256" key="5">
    <source>
        <dbReference type="RuleBase" id="RU004508"/>
    </source>
</evidence>
<reference evidence="7" key="1">
    <citation type="submission" date="2016-10" db="EMBL/GenBank/DDBJ databases">
        <authorList>
            <person name="Varghese N."/>
            <person name="Submissions S."/>
        </authorList>
    </citation>
    <scope>NUCLEOTIDE SEQUENCE [LARGE SCALE GENOMIC DNA]</scope>
    <source>
        <strain evidence="7">DSM 17071</strain>
    </source>
</reference>
<evidence type="ECO:0000256" key="1">
    <source>
        <dbReference type="ARBA" id="ARBA00022898"/>
    </source>
</evidence>
<protein>
    <submittedName>
        <fullName evidence="6">dTDP-4-amino-4,6-dideoxygalactose transaminase</fullName>
    </submittedName>
</protein>
<dbReference type="PIRSF" id="PIRSF000390">
    <property type="entry name" value="PLP_StrS"/>
    <property type="match status" value="1"/>
</dbReference>
<dbReference type="Gene3D" id="3.90.1150.10">
    <property type="entry name" value="Aspartate Aminotransferase, domain 1"/>
    <property type="match status" value="1"/>
</dbReference>
<proteinExistence type="inferred from homology"/>
<dbReference type="PANTHER" id="PTHR30244">
    <property type="entry name" value="TRANSAMINASE"/>
    <property type="match status" value="1"/>
</dbReference>
<evidence type="ECO:0000256" key="4">
    <source>
        <dbReference type="PIRSR" id="PIRSR000390-2"/>
    </source>
</evidence>
<sequence>MIKFLDLQKINLTHQDEIEKKLSHVFRSGWYLMGQELSAFESSLSQYIGTKHTIGVANGLDALRLILRGYIEMGIMQKGDEILVPSNTYIASILAISDNGLVPVFVEPDINNYNIDIAKIEENITSKTKGILIVHLYGRTVFSDKLKDFAEKYQLKIIEDNAQAIGAEWKGKKTGNLGDAAGFSFYPGKNLGALGDAGAVTTNDENLAKIIRALANYGSDQKYINIYQGLNSRLDEIQAAVLGVKLKYIDEENSTRKKIARKYISKISNPKIILPLFPTDENEHVWHLFVIRVQNREKLQEYLTENGIQTLIHYPIPPHKQKAYKEWNSLSFPISEKIHEEVLSLPISPVMTEEETDKVIEIVNRF</sequence>
<dbReference type="STRING" id="311334.SAMN05421846_103264"/>
<feature type="modified residue" description="N6-(pyridoxal phosphate)lysine" evidence="4">
    <location>
        <position position="189"/>
    </location>
</feature>
<dbReference type="EMBL" id="FNDW01000003">
    <property type="protein sequence ID" value="SDI01952.1"/>
    <property type="molecule type" value="Genomic_DNA"/>
</dbReference>
<dbReference type="AlphaFoldDB" id="A0A1G8H5M9"/>
<dbReference type="InterPro" id="IPR015421">
    <property type="entry name" value="PyrdxlP-dep_Trfase_major"/>
</dbReference>
<dbReference type="Pfam" id="PF01041">
    <property type="entry name" value="DegT_DnrJ_EryC1"/>
    <property type="match status" value="1"/>
</dbReference>
<accession>A0A1G8H5M9</accession>